<feature type="region of interest" description="Disordered" evidence="1">
    <location>
        <begin position="173"/>
        <end position="206"/>
    </location>
</feature>
<accession>A0AAE1AK18</accession>
<evidence type="ECO:0000313" key="3">
    <source>
        <dbReference type="EMBL" id="KAK3789083.1"/>
    </source>
</evidence>
<name>A0AAE1AK18_9GAST</name>
<reference evidence="3" key="1">
    <citation type="journal article" date="2023" name="G3 (Bethesda)">
        <title>A reference genome for the long-term kleptoplast-retaining sea slug Elysia crispata morphotype clarki.</title>
        <authorList>
            <person name="Eastman K.E."/>
            <person name="Pendleton A.L."/>
            <person name="Shaikh M.A."/>
            <person name="Suttiyut T."/>
            <person name="Ogas R."/>
            <person name="Tomko P."/>
            <person name="Gavelis G."/>
            <person name="Widhalm J.R."/>
            <person name="Wisecaver J.H."/>
        </authorList>
    </citation>
    <scope>NUCLEOTIDE SEQUENCE</scope>
    <source>
        <strain evidence="3">ECLA1</strain>
    </source>
</reference>
<keyword evidence="4" id="KW-1185">Reference proteome</keyword>
<sequence>MSKFSRFAVKIPGSFHQLSTPRFLCAPTAVCLNLTRYNGSAPLPANQSCQPQVFVDTLHHQVDVKLNTTGWHDVHFYVFNDVSSKGYTLAYYAYDPSSANIPALVLPIVFVTLGFLVVVGGAVYIMRLRKKPLVEVADFDFHPTLNECSSGGTPSMKLSLVANTIKYMMTRRKWSRTRQSKSSLSASDRLSELEHSGSSTKSENGAHLYEAL</sequence>
<dbReference type="Proteomes" id="UP001283361">
    <property type="component" value="Unassembled WGS sequence"/>
</dbReference>
<dbReference type="AlphaFoldDB" id="A0AAE1AK18"/>
<proteinExistence type="predicted"/>
<feature type="transmembrane region" description="Helical" evidence="2">
    <location>
        <begin position="104"/>
        <end position="125"/>
    </location>
</feature>
<evidence type="ECO:0000313" key="4">
    <source>
        <dbReference type="Proteomes" id="UP001283361"/>
    </source>
</evidence>
<dbReference type="EMBL" id="JAWDGP010001698">
    <property type="protein sequence ID" value="KAK3789083.1"/>
    <property type="molecule type" value="Genomic_DNA"/>
</dbReference>
<evidence type="ECO:0000256" key="1">
    <source>
        <dbReference type="SAM" id="MobiDB-lite"/>
    </source>
</evidence>
<keyword evidence="2" id="KW-1133">Transmembrane helix</keyword>
<keyword evidence="2" id="KW-0472">Membrane</keyword>
<protein>
    <submittedName>
        <fullName evidence="3">Uncharacterized protein</fullName>
    </submittedName>
</protein>
<evidence type="ECO:0000256" key="2">
    <source>
        <dbReference type="SAM" id="Phobius"/>
    </source>
</evidence>
<keyword evidence="2" id="KW-0812">Transmembrane</keyword>
<organism evidence="3 4">
    <name type="scientific">Elysia crispata</name>
    <name type="common">lettuce slug</name>
    <dbReference type="NCBI Taxonomy" id="231223"/>
    <lineage>
        <taxon>Eukaryota</taxon>
        <taxon>Metazoa</taxon>
        <taxon>Spiralia</taxon>
        <taxon>Lophotrochozoa</taxon>
        <taxon>Mollusca</taxon>
        <taxon>Gastropoda</taxon>
        <taxon>Heterobranchia</taxon>
        <taxon>Euthyneura</taxon>
        <taxon>Panpulmonata</taxon>
        <taxon>Sacoglossa</taxon>
        <taxon>Placobranchoidea</taxon>
        <taxon>Plakobranchidae</taxon>
        <taxon>Elysia</taxon>
    </lineage>
</organism>
<comment type="caution">
    <text evidence="3">The sequence shown here is derived from an EMBL/GenBank/DDBJ whole genome shotgun (WGS) entry which is preliminary data.</text>
</comment>
<gene>
    <name evidence="3" type="ORF">RRG08_063797</name>
</gene>